<feature type="compositionally biased region" description="Pro residues" evidence="1">
    <location>
        <begin position="778"/>
        <end position="793"/>
    </location>
</feature>
<evidence type="ECO:0000313" key="4">
    <source>
        <dbReference type="EMBL" id="KIY47598.1"/>
    </source>
</evidence>
<evidence type="ECO:0000313" key="5">
    <source>
        <dbReference type="Proteomes" id="UP000054144"/>
    </source>
</evidence>
<organism evidence="4 5">
    <name type="scientific">Fistulina hepatica ATCC 64428</name>
    <dbReference type="NCBI Taxonomy" id="1128425"/>
    <lineage>
        <taxon>Eukaryota</taxon>
        <taxon>Fungi</taxon>
        <taxon>Dikarya</taxon>
        <taxon>Basidiomycota</taxon>
        <taxon>Agaricomycotina</taxon>
        <taxon>Agaricomycetes</taxon>
        <taxon>Agaricomycetidae</taxon>
        <taxon>Agaricales</taxon>
        <taxon>Fistulinaceae</taxon>
        <taxon>Fistulina</taxon>
    </lineage>
</organism>
<keyword evidence="3" id="KW-0732">Signal</keyword>
<feature type="region of interest" description="Disordered" evidence="1">
    <location>
        <begin position="206"/>
        <end position="235"/>
    </location>
</feature>
<feature type="region of interest" description="Disordered" evidence="1">
    <location>
        <begin position="768"/>
        <end position="862"/>
    </location>
</feature>
<feature type="transmembrane region" description="Helical" evidence="2">
    <location>
        <begin position="118"/>
        <end position="136"/>
    </location>
</feature>
<gene>
    <name evidence="4" type="ORF">FISHEDRAFT_59567</name>
</gene>
<evidence type="ECO:0000256" key="3">
    <source>
        <dbReference type="SAM" id="SignalP"/>
    </source>
</evidence>
<reference evidence="4 5" key="1">
    <citation type="journal article" date="2015" name="Fungal Genet. Biol.">
        <title>Evolution of novel wood decay mechanisms in Agaricales revealed by the genome sequences of Fistulina hepatica and Cylindrobasidium torrendii.</title>
        <authorList>
            <person name="Floudas D."/>
            <person name="Held B.W."/>
            <person name="Riley R."/>
            <person name="Nagy L.G."/>
            <person name="Koehler G."/>
            <person name="Ransdell A.S."/>
            <person name="Younus H."/>
            <person name="Chow J."/>
            <person name="Chiniquy J."/>
            <person name="Lipzen A."/>
            <person name="Tritt A."/>
            <person name="Sun H."/>
            <person name="Haridas S."/>
            <person name="LaButti K."/>
            <person name="Ohm R.A."/>
            <person name="Kues U."/>
            <person name="Blanchette R.A."/>
            <person name="Grigoriev I.V."/>
            <person name="Minto R.E."/>
            <person name="Hibbett D.S."/>
        </authorList>
    </citation>
    <scope>NUCLEOTIDE SEQUENCE [LARGE SCALE GENOMIC DNA]</scope>
    <source>
        <strain evidence="4 5">ATCC 64428</strain>
    </source>
</reference>
<evidence type="ECO:0008006" key="6">
    <source>
        <dbReference type="Google" id="ProtNLM"/>
    </source>
</evidence>
<feature type="compositionally biased region" description="Polar residues" evidence="1">
    <location>
        <begin position="217"/>
        <end position="233"/>
    </location>
</feature>
<evidence type="ECO:0000256" key="2">
    <source>
        <dbReference type="SAM" id="Phobius"/>
    </source>
</evidence>
<keyword evidence="2" id="KW-1133">Transmembrane helix</keyword>
<evidence type="ECO:0000256" key="1">
    <source>
        <dbReference type="SAM" id="MobiDB-lite"/>
    </source>
</evidence>
<feature type="signal peptide" evidence="3">
    <location>
        <begin position="1"/>
        <end position="15"/>
    </location>
</feature>
<feature type="chain" id="PRO_5012045577" description="Myosin-binding domain-containing protein" evidence="3">
    <location>
        <begin position="16"/>
        <end position="862"/>
    </location>
</feature>
<feature type="compositionally biased region" description="Basic residues" evidence="1">
    <location>
        <begin position="847"/>
        <end position="862"/>
    </location>
</feature>
<dbReference type="Proteomes" id="UP000054144">
    <property type="component" value="Unassembled WGS sequence"/>
</dbReference>
<dbReference type="EMBL" id="KN881931">
    <property type="protein sequence ID" value="KIY47598.1"/>
    <property type="molecule type" value="Genomic_DNA"/>
</dbReference>
<keyword evidence="2" id="KW-0472">Membrane</keyword>
<feature type="compositionally biased region" description="Polar residues" evidence="1">
    <location>
        <begin position="706"/>
        <end position="719"/>
    </location>
</feature>
<protein>
    <recommendedName>
        <fullName evidence="6">Myosin-binding domain-containing protein</fullName>
    </recommendedName>
</protein>
<accession>A0A0D7A9U6</accession>
<dbReference type="AlphaFoldDB" id="A0A0D7A9U6"/>
<keyword evidence="5" id="KW-1185">Reference proteome</keyword>
<feature type="region of interest" description="Disordered" evidence="1">
    <location>
        <begin position="706"/>
        <end position="742"/>
    </location>
</feature>
<feature type="compositionally biased region" description="Polar residues" evidence="1">
    <location>
        <begin position="829"/>
        <end position="838"/>
    </location>
</feature>
<sequence length="862" mass="91866">MLAFLTALFVGYIVGDHRRATCPHTTVLDIGAQYINTLRASLPIVNDAVTALQLNATYAHRLLLDYGLLSVPPPFLDPEPVPVVRSPETVVEFFLHVRNVLVQLDWKRVPHLRGWNTVFLYAYFAFVFGLIFYIFIEETLSILRSSYLAHGVGDLFDKSPSTSSTDGAVHEDDNRLDIPTDNKESLSGPITTVDITASMTTDNILAVPPRGTDPSRSESLSPSTQLNSCSSTAVDMEDTDHENCKANISRNAQNLKKTVEEVLSMFEALMNTEKHQRLTSILTCLSGICEDASSVLREVSSDSWHEGLCDQMQDASQAIFDYLMKIERNRSGFLLLSVDPRVRDKADVALQMDLATIPSPAVSSPVAPASDPLTPVECYEVAVQSSPAVAEAGIQSASVVTEVQRELSSPVVADLGLVVSAPVSRQLLPNVVTSPIAARYLSTPSLSVTGAVLTVSSSCTPDAVASVEPGMSVSQLSPPPQTSPSTAPVVIGSSIVDVSARIEESTPPLEQIVETNFSDCSGLLPAAPAGEHIVSSGGAFAGNDSTNVQTDVSQSLIAYGSSDFSDIHGVPVASLEDQRSIHDAPLVTPSVDHGNVMAFGLVSPTGVSAAASLHVEHDNAPAFDWNIEKDVSNQSTIPETAPADGMITTVAASCASQGIDVHAASLSASPAKQNGGSTSLEECSVASLWTESGNAFSDDQIVETNISARSKSPTPTTEGIQDVACGGSGDNTPLADGDQMHASPALRSENPAAFDLVDMMRKHLVNGGLQDSMWAPGNRPPTPPPRDTPPEPETPPRKQPRRPRSLNRNGPRGKAVLEPFYWEVPEPTPNESSNGGSSDSHRPSGNNKKKRQGKRNARRSQY</sequence>
<feature type="compositionally biased region" description="Basic and acidic residues" evidence="1">
    <location>
        <begin position="168"/>
        <end position="184"/>
    </location>
</feature>
<name>A0A0D7A9U6_9AGAR</name>
<keyword evidence="2" id="KW-0812">Transmembrane</keyword>
<feature type="region of interest" description="Disordered" evidence="1">
    <location>
        <begin position="159"/>
        <end position="188"/>
    </location>
</feature>
<proteinExistence type="predicted"/>